<dbReference type="InterPro" id="IPR052736">
    <property type="entry name" value="Stf3_sulfotransferase"/>
</dbReference>
<protein>
    <submittedName>
        <fullName evidence="1">Sulfotransferase family protein</fullName>
    </submittedName>
</protein>
<dbReference type="EMBL" id="JFZA02000045">
    <property type="protein sequence ID" value="KFG88859.1"/>
    <property type="molecule type" value="Genomic_DNA"/>
</dbReference>
<accession>A0A086P641</accession>
<evidence type="ECO:0000313" key="1">
    <source>
        <dbReference type="EMBL" id="KFG88859.1"/>
    </source>
</evidence>
<dbReference type="OrthoDB" id="9777890at2"/>
<name>A0A086P641_SPHHM</name>
<dbReference type="eggNOG" id="ENOG502Z88Z">
    <property type="taxonomic scope" value="Bacteria"/>
</dbReference>
<dbReference type="Pfam" id="PF13469">
    <property type="entry name" value="Sulfotransfer_3"/>
    <property type="match status" value="1"/>
</dbReference>
<comment type="caution">
    <text evidence="1">The sequence shown here is derived from an EMBL/GenBank/DDBJ whole genome shotgun (WGS) entry which is preliminary data.</text>
</comment>
<dbReference type="AlphaFoldDB" id="A0A086P641"/>
<dbReference type="GO" id="GO:0016740">
    <property type="term" value="F:transferase activity"/>
    <property type="evidence" value="ECO:0007669"/>
    <property type="project" value="UniProtKB-KW"/>
</dbReference>
<sequence length="391" mass="44897">MATQPDQTQTQPLDREALLQQARERAGLTDFGDLWFLEPMDHFIEASNREGRLTPAGREGTVEVVVKGLVSRLRMVEDIKKHPEILDEQVDVAGIILGLPRTGSTIFQRLLASAPGMTGLRWYEAQNFAPFPGEERGNPVERRAYAQSMIDGWLQLSPELASIHPLEPDAPDEEILVLGQMFVSTMIEGMNYVPSFSRWLNSYDQSKGHEDLKTILKYLQWQDPSRKGRKWILKSPSNLPYTEVAAKAFPNALLIMTHRDPLQTVPSYVSMQAALYKLSATLSDEEVGAFWFPRLVEWMRMFEAARERIGEERFIDIDYREVGKEPMAQAERVLSRMGIPMNAQLEEVLAEFLAGNKREQRPMHDYSLERFGLDEEAIKREFSTYRERYIL</sequence>
<dbReference type="PANTHER" id="PTHR36451">
    <property type="entry name" value="PAPS-DEPENDENT SULFOTRANSFERASE STF3"/>
    <property type="match status" value="1"/>
</dbReference>
<proteinExistence type="predicted"/>
<reference evidence="1" key="1">
    <citation type="submission" date="2014-08" db="EMBL/GenBank/DDBJ databases">
        <title>Draft genome sequences of Sphingobium herbicidovorans.</title>
        <authorList>
            <person name="Gan H.M."/>
            <person name="Gan H.Y."/>
            <person name="Savka M.A."/>
        </authorList>
    </citation>
    <scope>NUCLEOTIDE SEQUENCE [LARGE SCALE GENOMIC DNA]</scope>
    <source>
        <strain evidence="1">NBRC 16415</strain>
    </source>
</reference>
<dbReference type="Gene3D" id="3.40.50.300">
    <property type="entry name" value="P-loop containing nucleotide triphosphate hydrolases"/>
    <property type="match status" value="1"/>
</dbReference>
<evidence type="ECO:0000313" key="2">
    <source>
        <dbReference type="Proteomes" id="UP000024284"/>
    </source>
</evidence>
<gene>
    <name evidence="1" type="ORF">BV98_003259</name>
</gene>
<dbReference type="SUPFAM" id="SSF52540">
    <property type="entry name" value="P-loop containing nucleoside triphosphate hydrolases"/>
    <property type="match status" value="1"/>
</dbReference>
<dbReference type="PANTHER" id="PTHR36451:SF1">
    <property type="entry name" value="OMEGA-HYDROXY-BETA-DIHYDROMENAQUINONE-9 SULFOTRANSFERASE STF3"/>
    <property type="match status" value="1"/>
</dbReference>
<dbReference type="InterPro" id="IPR027417">
    <property type="entry name" value="P-loop_NTPase"/>
</dbReference>
<dbReference type="PATRIC" id="fig|1219045.3.peg.3310"/>
<dbReference type="Proteomes" id="UP000024284">
    <property type="component" value="Unassembled WGS sequence"/>
</dbReference>
<dbReference type="RefSeq" id="WP_037468051.1">
    <property type="nucleotide sequence ID" value="NZ_BCZD01000011.1"/>
</dbReference>
<organism evidence="1 2">
    <name type="scientific">Sphingobium herbicidovorans (strain ATCC 700291 / DSM 11019 / CCUG 56400 / KCTC 2939 / LMG 18315 / NBRC 16415 / MH)</name>
    <name type="common">Sphingomonas herbicidovorans</name>
    <dbReference type="NCBI Taxonomy" id="1219045"/>
    <lineage>
        <taxon>Bacteria</taxon>
        <taxon>Pseudomonadati</taxon>
        <taxon>Pseudomonadota</taxon>
        <taxon>Alphaproteobacteria</taxon>
        <taxon>Sphingomonadales</taxon>
        <taxon>Sphingomonadaceae</taxon>
        <taxon>Sphingobium</taxon>
    </lineage>
</organism>
<keyword evidence="2" id="KW-1185">Reference proteome</keyword>
<dbReference type="STRING" id="76947.GCA_002080435_03326"/>